<keyword evidence="9" id="KW-0007">Acetylation</keyword>
<dbReference type="Proteomes" id="UP000663877">
    <property type="component" value="Unassembled WGS sequence"/>
</dbReference>
<name>A0A815BTU4_9BILA</name>
<dbReference type="GO" id="GO:0005869">
    <property type="term" value="C:dynactin complex"/>
    <property type="evidence" value="ECO:0007669"/>
    <property type="project" value="InterPro"/>
</dbReference>
<dbReference type="Proteomes" id="UP000663832">
    <property type="component" value="Unassembled WGS sequence"/>
</dbReference>
<evidence type="ECO:0000256" key="6">
    <source>
        <dbReference type="ARBA" id="ARBA00022499"/>
    </source>
</evidence>
<reference evidence="16" key="1">
    <citation type="submission" date="2021-02" db="EMBL/GenBank/DDBJ databases">
        <authorList>
            <person name="Nowell W R."/>
        </authorList>
    </citation>
    <scope>NUCLEOTIDE SEQUENCE</scope>
</reference>
<dbReference type="Pfam" id="PF05502">
    <property type="entry name" value="Dynactin_p62"/>
    <property type="match status" value="2"/>
</dbReference>
<keyword evidence="11" id="KW-0206">Cytoskeleton</keyword>
<dbReference type="InterPro" id="IPR008603">
    <property type="entry name" value="DCTN4"/>
</dbReference>
<comment type="caution">
    <text evidence="16">The sequence shown here is derived from an EMBL/GenBank/DDBJ whole genome shotgun (WGS) entry which is preliminary data.</text>
</comment>
<dbReference type="GO" id="GO:0030016">
    <property type="term" value="C:myofibril"/>
    <property type="evidence" value="ECO:0007669"/>
    <property type="project" value="UniProtKB-SubCell"/>
</dbReference>
<evidence type="ECO:0000256" key="8">
    <source>
        <dbReference type="ARBA" id="ARBA00022843"/>
    </source>
</evidence>
<keyword evidence="6" id="KW-1017">Isopeptide bond</keyword>
<accession>A0A815BTU4</accession>
<dbReference type="OrthoDB" id="283815at2759"/>
<evidence type="ECO:0000256" key="14">
    <source>
        <dbReference type="ARBA" id="ARBA00093507"/>
    </source>
</evidence>
<evidence type="ECO:0000256" key="3">
    <source>
        <dbReference type="ARBA" id="ARBA00004544"/>
    </source>
</evidence>
<keyword evidence="7" id="KW-0597">Phosphoprotein</keyword>
<evidence type="ECO:0000256" key="2">
    <source>
        <dbReference type="ARBA" id="ARBA00004529"/>
    </source>
</evidence>
<evidence type="ECO:0000256" key="11">
    <source>
        <dbReference type="ARBA" id="ARBA00023212"/>
    </source>
</evidence>
<dbReference type="AlphaFoldDB" id="A0A815BTU4"/>
<organism evidence="16 18">
    <name type="scientific">Adineta steineri</name>
    <dbReference type="NCBI Taxonomy" id="433720"/>
    <lineage>
        <taxon>Eukaryota</taxon>
        <taxon>Metazoa</taxon>
        <taxon>Spiralia</taxon>
        <taxon>Gnathifera</taxon>
        <taxon>Rotifera</taxon>
        <taxon>Eurotatoria</taxon>
        <taxon>Bdelloidea</taxon>
        <taxon>Adinetida</taxon>
        <taxon>Adinetidae</taxon>
        <taxon>Adineta</taxon>
    </lineage>
</organism>
<dbReference type="GO" id="GO:0001725">
    <property type="term" value="C:stress fiber"/>
    <property type="evidence" value="ECO:0007669"/>
    <property type="project" value="UniProtKB-SubCell"/>
</dbReference>
<evidence type="ECO:0000256" key="12">
    <source>
        <dbReference type="ARBA" id="ARBA00034776"/>
    </source>
</evidence>
<protein>
    <recommendedName>
        <fullName evidence="13">Dynactin subunit 4</fullName>
    </recommendedName>
</protein>
<proteinExistence type="inferred from homology"/>
<dbReference type="PANTHER" id="PTHR13034">
    <property type="entry name" value="DYNACTIN P62 SUBUNIT"/>
    <property type="match status" value="1"/>
</dbReference>
<keyword evidence="8" id="KW-0832">Ubl conjugation</keyword>
<evidence type="ECO:0000256" key="10">
    <source>
        <dbReference type="ARBA" id="ARBA00023054"/>
    </source>
</evidence>
<gene>
    <name evidence="15" type="ORF">BJG266_LOCUS20946</name>
    <name evidence="16" type="ORF">QVE165_LOCUS29813</name>
    <name evidence="17" type="ORF">QVE165_LOCUS41164</name>
</gene>
<evidence type="ECO:0000256" key="5">
    <source>
        <dbReference type="ARBA" id="ARBA00022490"/>
    </source>
</evidence>
<keyword evidence="10" id="KW-0175">Coiled coil</keyword>
<dbReference type="EMBL" id="CAJNOM010000486">
    <property type="protein sequence ID" value="CAF1464584.1"/>
    <property type="molecule type" value="Genomic_DNA"/>
</dbReference>
<evidence type="ECO:0000256" key="9">
    <source>
        <dbReference type="ARBA" id="ARBA00022990"/>
    </source>
</evidence>
<sequence length="520" mass="59266">MATLLNVHRVKYQCSCGSFKSLCYLYFCRHCLKIKCKDCVILEVDCRFCPSCYEHLQSHEAITRKNRCQSCFSCPCCNHTLVTRATNTTAAASPSLNITPDSTTTASLDVDDTISSSTNVSGLQTPSKKVYYLACSVCRWSTRDIRLVDQPTLNSWKAQDNIHEGRFNELLQHYKQIATREKQERDRKRYSTVKLRTSMPTTANRSTSSSDKYGLLAPLTRRGIRTSGILKTPSLTESTNPANPSPKSAETIEQIEALDENLFLNDSFDFNKLTTITQRLNSVEIQPLTIDRLYPLAKNFTSKQSKRCKECDHNVLKPEPSPKLIKFKLHQMALFFIPEIRIWYHPTWSLNDNNSCILSIINQLDEQTTLKIYTLDEIREENTDKELIGRINQFDENILTSKLIFPLEKERSVQLHAHVEPNETDTKIDDELRQNDSKDLVIYRKFAKIAIRCFIKIKSNNVKTVLSAFIIEHRVVGISPIVSTPTPTGPNPISQNVRHIVFIDFGSIDEPALPLHSALT</sequence>
<dbReference type="EMBL" id="CAJNOM010000242">
    <property type="protein sequence ID" value="CAF1275042.1"/>
    <property type="molecule type" value="Genomic_DNA"/>
</dbReference>
<keyword evidence="18" id="KW-1185">Reference proteome</keyword>
<dbReference type="GO" id="GO:0005938">
    <property type="term" value="C:cell cortex"/>
    <property type="evidence" value="ECO:0007669"/>
    <property type="project" value="UniProtKB-SubCell"/>
</dbReference>
<dbReference type="PANTHER" id="PTHR13034:SF2">
    <property type="entry name" value="DYNACTIN SUBUNIT 4"/>
    <property type="match status" value="1"/>
</dbReference>
<comment type="similarity">
    <text evidence="12">Belongs to the dynactin subunit 4 family.</text>
</comment>
<dbReference type="EMBL" id="CAJNOI010000121">
    <property type="protein sequence ID" value="CAF1093536.1"/>
    <property type="molecule type" value="Genomic_DNA"/>
</dbReference>
<evidence type="ECO:0000256" key="4">
    <source>
        <dbReference type="ARBA" id="ARBA00004657"/>
    </source>
</evidence>
<evidence type="ECO:0000256" key="1">
    <source>
        <dbReference type="ARBA" id="ARBA00004300"/>
    </source>
</evidence>
<comment type="subcellular location">
    <subcellularLocation>
        <location evidence="3">Cytoplasm</location>
        <location evidence="3">Cell cortex</location>
    </subcellularLocation>
    <subcellularLocation>
        <location evidence="1">Cytoplasm</location>
        <location evidence="1">Cytoskeleton</location>
        <location evidence="1">Microtubule organizing center</location>
        <location evidence="1">Centrosome</location>
    </subcellularLocation>
    <subcellularLocation>
        <location evidence="2">Cytoplasm</location>
        <location evidence="2">Cytoskeleton</location>
        <location evidence="2">Stress fiber</location>
    </subcellularLocation>
    <subcellularLocation>
        <location evidence="4">Cytoplasm</location>
        <location evidence="4">Myofibril</location>
    </subcellularLocation>
</comment>
<evidence type="ECO:0000313" key="15">
    <source>
        <dbReference type="EMBL" id="CAF1093536.1"/>
    </source>
</evidence>
<keyword evidence="5" id="KW-0963">Cytoplasm</keyword>
<evidence type="ECO:0000313" key="18">
    <source>
        <dbReference type="Proteomes" id="UP000663832"/>
    </source>
</evidence>
<evidence type="ECO:0000256" key="13">
    <source>
        <dbReference type="ARBA" id="ARBA00034864"/>
    </source>
</evidence>
<evidence type="ECO:0000313" key="16">
    <source>
        <dbReference type="EMBL" id="CAF1275042.1"/>
    </source>
</evidence>
<evidence type="ECO:0000313" key="17">
    <source>
        <dbReference type="EMBL" id="CAF1464584.1"/>
    </source>
</evidence>
<evidence type="ECO:0000256" key="7">
    <source>
        <dbReference type="ARBA" id="ARBA00022553"/>
    </source>
</evidence>
<comment type="subunit">
    <text evidence="14">Subunit of dynactin, a multiprotein complex part of a tripartite complex with dynein and a adapter, such as BICDL1, BICD2 or HOOK3. The dynactin complex is built around ACTR1A/ACTB filament and consists of an actin-related filament composed of a shoulder domain, a pointed end and a barbed end. Its length is defined by its flexible shoulder domain. The soulder is composed of 2 DCTN1 subunits, 4 DCTN2 and 2 DCTN3. The 4 DCNT2 (via N-terminus) bind the ACTR1A filament and act as molecular rulers to determine the length. The pointed end is important for binding dynein-dynactin cargo adapters. Consists of 4 subunits: ACTR10, DCNT4, DCTN5 and DCTN6. The barbed end is composed of a CAPZA1:CAPZB heterodimers, which binds ACTR1A/ACTB filament and dynactin and stabilizes dynactin. Interacts with ATP7B, but not ATP7A, in a copper-dependent manner. Interacts with ANK2; this interaction is required for localization at costameres. Interacts with N4BP2L1.</text>
</comment>
<dbReference type="GO" id="GO:0005813">
    <property type="term" value="C:centrosome"/>
    <property type="evidence" value="ECO:0007669"/>
    <property type="project" value="UniProtKB-SubCell"/>
</dbReference>